<keyword evidence="3" id="KW-1185">Reference proteome</keyword>
<protein>
    <submittedName>
        <fullName evidence="2">Uncharacterized protein</fullName>
    </submittedName>
</protein>
<dbReference type="EMBL" id="JBBNAG010000008">
    <property type="protein sequence ID" value="KAK9111790.1"/>
    <property type="molecule type" value="Genomic_DNA"/>
</dbReference>
<evidence type="ECO:0000256" key="1">
    <source>
        <dbReference type="SAM" id="Phobius"/>
    </source>
</evidence>
<evidence type="ECO:0000313" key="2">
    <source>
        <dbReference type="EMBL" id="KAK9111790.1"/>
    </source>
</evidence>
<dbReference type="AlphaFoldDB" id="A0AAP0NN60"/>
<reference evidence="2 3" key="1">
    <citation type="submission" date="2024-01" db="EMBL/GenBank/DDBJ databases">
        <title>Genome assemblies of Stephania.</title>
        <authorList>
            <person name="Yang L."/>
        </authorList>
    </citation>
    <scope>NUCLEOTIDE SEQUENCE [LARGE SCALE GENOMIC DNA]</scope>
    <source>
        <strain evidence="2">JXDWG</strain>
        <tissue evidence="2">Leaf</tissue>
    </source>
</reference>
<name>A0AAP0NN60_9MAGN</name>
<keyword evidence="1" id="KW-0812">Transmembrane</keyword>
<feature type="transmembrane region" description="Helical" evidence="1">
    <location>
        <begin position="20"/>
        <end position="40"/>
    </location>
</feature>
<sequence>MHENGWVWMYVESLRFDLLILTFVTLILIVFQFAYVLQAIKCTGYAKFKF</sequence>
<accession>A0AAP0NN60</accession>
<gene>
    <name evidence="2" type="ORF">Scep_019309</name>
</gene>
<keyword evidence="1" id="KW-0472">Membrane</keyword>
<keyword evidence="1" id="KW-1133">Transmembrane helix</keyword>
<comment type="caution">
    <text evidence="2">The sequence shown here is derived from an EMBL/GenBank/DDBJ whole genome shotgun (WGS) entry which is preliminary data.</text>
</comment>
<dbReference type="Proteomes" id="UP001419268">
    <property type="component" value="Unassembled WGS sequence"/>
</dbReference>
<organism evidence="2 3">
    <name type="scientific">Stephania cephalantha</name>
    <dbReference type="NCBI Taxonomy" id="152367"/>
    <lineage>
        <taxon>Eukaryota</taxon>
        <taxon>Viridiplantae</taxon>
        <taxon>Streptophyta</taxon>
        <taxon>Embryophyta</taxon>
        <taxon>Tracheophyta</taxon>
        <taxon>Spermatophyta</taxon>
        <taxon>Magnoliopsida</taxon>
        <taxon>Ranunculales</taxon>
        <taxon>Menispermaceae</taxon>
        <taxon>Menispermoideae</taxon>
        <taxon>Cissampelideae</taxon>
        <taxon>Stephania</taxon>
    </lineage>
</organism>
<evidence type="ECO:0000313" key="3">
    <source>
        <dbReference type="Proteomes" id="UP001419268"/>
    </source>
</evidence>
<proteinExistence type="predicted"/>